<evidence type="ECO:0000259" key="2">
    <source>
        <dbReference type="Pfam" id="PF01590"/>
    </source>
</evidence>
<dbReference type="EMBL" id="FOKI01000004">
    <property type="protein sequence ID" value="SFA85358.1"/>
    <property type="molecule type" value="Genomic_DNA"/>
</dbReference>
<dbReference type="Pfam" id="PF01590">
    <property type="entry name" value="GAF"/>
    <property type="match status" value="1"/>
</dbReference>
<gene>
    <name evidence="3" type="ORF">SAMN04488528_1004161</name>
</gene>
<evidence type="ECO:0000256" key="1">
    <source>
        <dbReference type="ARBA" id="ARBA00038454"/>
    </source>
</evidence>
<feature type="domain" description="GAF" evidence="2">
    <location>
        <begin position="51"/>
        <end position="154"/>
    </location>
</feature>
<dbReference type="PANTHER" id="PTHR21021">
    <property type="entry name" value="GAF/PUTATIVE CYTOSKELETAL PROTEIN"/>
    <property type="match status" value="1"/>
</dbReference>
<dbReference type="OrthoDB" id="9796252at2"/>
<evidence type="ECO:0000313" key="3">
    <source>
        <dbReference type="EMBL" id="SFA85358.1"/>
    </source>
</evidence>
<sequence length="162" mass="18078">MINLKSIQNFSKEEKLKYMLILTEGQLSSEKDFIANLSNISAIINACIQGCNWVGFYLVKDLQLVLGPFQGLPACNRIEIGKGVCGKSVAEDKVMVVENVHEFEGHIPCDSASNSEIVIPLKKNSKIIGALDIDSPHLGRFTELEEKYLVKLVDKLEKYYSN</sequence>
<dbReference type="GO" id="GO:0005829">
    <property type="term" value="C:cytosol"/>
    <property type="evidence" value="ECO:0007669"/>
    <property type="project" value="TreeGrafter"/>
</dbReference>
<comment type="similarity">
    <text evidence="1">Belongs to the free Met sulfoxide reductase family.</text>
</comment>
<dbReference type="InterPro" id="IPR051330">
    <property type="entry name" value="Phosphatase_reg/MetRdx"/>
</dbReference>
<reference evidence="3 4" key="1">
    <citation type="submission" date="2016-10" db="EMBL/GenBank/DDBJ databases">
        <authorList>
            <person name="de Groot N.N."/>
        </authorList>
    </citation>
    <scope>NUCLEOTIDE SEQUENCE [LARGE SCALE GENOMIC DNA]</scope>
    <source>
        <strain evidence="3 4">DSM 12271</strain>
    </source>
</reference>
<evidence type="ECO:0000313" key="4">
    <source>
        <dbReference type="Proteomes" id="UP000198619"/>
    </source>
</evidence>
<dbReference type="SUPFAM" id="SSF55781">
    <property type="entry name" value="GAF domain-like"/>
    <property type="match status" value="1"/>
</dbReference>
<organism evidence="3 4">
    <name type="scientific">Clostridium frigidicarnis</name>
    <dbReference type="NCBI Taxonomy" id="84698"/>
    <lineage>
        <taxon>Bacteria</taxon>
        <taxon>Bacillati</taxon>
        <taxon>Bacillota</taxon>
        <taxon>Clostridia</taxon>
        <taxon>Eubacteriales</taxon>
        <taxon>Clostridiaceae</taxon>
        <taxon>Clostridium</taxon>
    </lineage>
</organism>
<accession>A0A1I0WAQ4</accession>
<dbReference type="AlphaFoldDB" id="A0A1I0WAQ4"/>
<dbReference type="STRING" id="84698.SAMN04488528_1004161"/>
<dbReference type="RefSeq" id="WP_090039015.1">
    <property type="nucleotide sequence ID" value="NZ_FOKI01000004.1"/>
</dbReference>
<name>A0A1I0WAQ4_9CLOT</name>
<dbReference type="Proteomes" id="UP000198619">
    <property type="component" value="Unassembled WGS sequence"/>
</dbReference>
<dbReference type="InterPro" id="IPR003018">
    <property type="entry name" value="GAF"/>
</dbReference>
<dbReference type="Gene3D" id="3.30.450.40">
    <property type="match status" value="1"/>
</dbReference>
<proteinExistence type="inferred from homology"/>
<dbReference type="FunFam" id="3.30.450.40:FF:000008">
    <property type="entry name" value="GAF domain-containing proteins"/>
    <property type="match status" value="1"/>
</dbReference>
<dbReference type="InterPro" id="IPR029016">
    <property type="entry name" value="GAF-like_dom_sf"/>
</dbReference>
<keyword evidence="4" id="KW-1185">Reference proteome</keyword>
<protein>
    <submittedName>
        <fullName evidence="3">GAF domain-containing protein</fullName>
    </submittedName>
</protein>
<dbReference type="PANTHER" id="PTHR21021:SF15">
    <property type="entry name" value="FREE METHIONINE-R-SULFOXIDE REDUCTASE"/>
    <property type="match status" value="1"/>
</dbReference>
<dbReference type="GO" id="GO:0033745">
    <property type="term" value="F:L-methionine-(R)-S-oxide reductase activity"/>
    <property type="evidence" value="ECO:0007669"/>
    <property type="project" value="TreeGrafter"/>
</dbReference>